<dbReference type="OrthoDB" id="1706086at2"/>
<sequence>MLCKVGAESAINAKTLKVEFNNAVATADQAKATFDVKRGSSNVSLTAKWNADGKSVELSSSANLLAGDYTVAVNGLSEKALTGTTTVKAVKATSLDVASTVLYDATAEAPVNVSLKDQYGEELTLNNSDFTKTAYNKTQGKSVTLGFNGTDKAYYVNTSANENDFKVDDVITVTFIHNETGLTVTKELKVVAASTLDAITFGNVELPKDKTILTSNLTDVKVAYTAKDQYGEEVVIDPSDVEIVTSDASILAKNDVSFVTEEKVNKVKIAKFGKEGTVTLTLLSKASGKTATVTLDVKQAPGAISEVILGTSELTVAANSTAHVGVTVKDNYGTEIKPADYVSGKFNVTSSNPSVVAANAVGIVNTTGDNYGKISVAVAGNAQKGATSTITVTDAITGKTYGSFVVTAGEVAVPTTIDVAKTSKHASKLAVGAETTVTFTTLDQYGNAAVLGDFTTNYKIKGTADNFTVTKTSPTTAKIEADKVGTAVVVAELKNAAGDVVASKEVSLEVVANSSEAGLAISDIATLAAVDPADEDAVLASAYKEAVKVKTADGVALPSSSIISVTSSNPAVAMVALDVDGNYYVAGKAATTDASGKVIDAKATITVVYNATDKPVTLTKEVTVSATPVAVSEISVVDKAQTAIDTDLTEDAEQVPTITVANFDALSDVELFPVVKDNFGRYQGATLASNPAVFTDVQISIQNAKGFVDVDGDDTITLGSDDELVFTTFEDNLINSTDGKASFRILLTNGSKVQFVDVTVNGGTTVAQAAAAAVTAATDAVVTAETSKSQADVDAAQALVTALPTDVAPATTKADLQDRLAAITVTP</sequence>
<dbReference type="AlphaFoldDB" id="A0A318TRV4"/>
<evidence type="ECO:0008006" key="4">
    <source>
        <dbReference type="Google" id="ProtNLM"/>
    </source>
</evidence>
<keyword evidence="1" id="KW-0732">Signal</keyword>
<dbReference type="EMBL" id="QJTJ01000004">
    <property type="protein sequence ID" value="PYF07571.1"/>
    <property type="molecule type" value="Genomic_DNA"/>
</dbReference>
<dbReference type="Gene3D" id="2.60.40.1220">
    <property type="match status" value="1"/>
</dbReference>
<evidence type="ECO:0000256" key="1">
    <source>
        <dbReference type="ARBA" id="ARBA00022729"/>
    </source>
</evidence>
<reference evidence="2 3" key="1">
    <citation type="submission" date="2018-06" db="EMBL/GenBank/DDBJ databases">
        <title>Genomic Encyclopedia of Archaeal and Bacterial Type Strains, Phase II (KMG-II): from individual species to whole genera.</title>
        <authorList>
            <person name="Goeker M."/>
        </authorList>
    </citation>
    <scope>NUCLEOTIDE SEQUENCE [LARGE SCALE GENOMIC DNA]</scope>
    <source>
        <strain evidence="2 3">KACC 16626</strain>
    </source>
</reference>
<dbReference type="InterPro" id="IPR014755">
    <property type="entry name" value="Cu-Rt/internalin_Ig-like"/>
</dbReference>
<evidence type="ECO:0000313" key="3">
    <source>
        <dbReference type="Proteomes" id="UP000247416"/>
    </source>
</evidence>
<dbReference type="RefSeq" id="WP_107932558.1">
    <property type="nucleotide sequence ID" value="NZ_PYWJ01000003.1"/>
</dbReference>
<proteinExistence type="predicted"/>
<accession>A0A318TRV4</accession>
<evidence type="ECO:0000313" key="2">
    <source>
        <dbReference type="EMBL" id="PYF07571.1"/>
    </source>
</evidence>
<keyword evidence="3" id="KW-1185">Reference proteome</keyword>
<protein>
    <recommendedName>
        <fullName evidence="4">Ig-like domain-containing protein</fullName>
    </recommendedName>
</protein>
<dbReference type="Proteomes" id="UP000247416">
    <property type="component" value="Unassembled WGS sequence"/>
</dbReference>
<comment type="caution">
    <text evidence="2">The sequence shown here is derived from an EMBL/GenBank/DDBJ whole genome shotgun (WGS) entry which is preliminary data.</text>
</comment>
<name>A0A318TRV4_9BACL</name>
<gene>
    <name evidence="2" type="ORF">BJ095_10479</name>
</gene>
<organism evidence="2 3">
    <name type="scientific">Ureibacillus chungkukjangi</name>
    <dbReference type="NCBI Taxonomy" id="1202712"/>
    <lineage>
        <taxon>Bacteria</taxon>
        <taxon>Bacillati</taxon>
        <taxon>Bacillota</taxon>
        <taxon>Bacilli</taxon>
        <taxon>Bacillales</taxon>
        <taxon>Caryophanaceae</taxon>
        <taxon>Ureibacillus</taxon>
    </lineage>
</organism>